<evidence type="ECO:0000313" key="2">
    <source>
        <dbReference type="EMBL" id="KIQ04358.1"/>
    </source>
</evidence>
<comment type="caution">
    <text evidence="2">The sequence shown here is derived from an EMBL/GenBank/DDBJ whole genome shotgun (WGS) entry which is preliminary data.</text>
</comment>
<gene>
    <name evidence="2" type="ORF">RU08_05285</name>
</gene>
<feature type="transmembrane region" description="Helical" evidence="1">
    <location>
        <begin position="41"/>
        <end position="59"/>
    </location>
</feature>
<evidence type="ECO:0000313" key="3">
    <source>
        <dbReference type="Proteomes" id="UP000032068"/>
    </source>
</evidence>
<proteinExistence type="predicted"/>
<accession>A0A0D0L3U8</accession>
<dbReference type="AlphaFoldDB" id="A0A0D0L3U8"/>
<reference evidence="2 3" key="1">
    <citation type="submission" date="2014-12" db="EMBL/GenBank/DDBJ databases">
        <title>16Stimator: statistical estimation of ribosomal gene copy numbers from draft genome assemblies.</title>
        <authorList>
            <person name="Perisin M.A."/>
            <person name="Vetter M."/>
            <person name="Gilbert J.A."/>
            <person name="Bergelson J."/>
        </authorList>
    </citation>
    <scope>NUCLEOTIDE SEQUENCE [LARGE SCALE GENOMIC DNA]</scope>
    <source>
        <strain evidence="2 3">MEJ086</strain>
    </source>
</reference>
<keyword evidence="1" id="KW-0812">Transmembrane</keyword>
<sequence length="172" mass="19033">MDIRFLTFPDFHSVYFYRSITLAILLVIGGVVLFKAPATRLPELLLVSGCLLLMGWRFALEWRRLNKAGAASIHNDELIVSSESGHRQIPLSSVRSVTSKHSLFMVRRYRSWSEHLAFVEFTLHNGERFYTLAESAVFESPAAKHSLAAIQAAVLAAKVKSAAAESAVASAK</sequence>
<name>A0A0D0L3U8_9PSED</name>
<dbReference type="Proteomes" id="UP000032068">
    <property type="component" value="Unassembled WGS sequence"/>
</dbReference>
<keyword evidence="1" id="KW-0472">Membrane</keyword>
<feature type="transmembrane region" description="Helical" evidence="1">
    <location>
        <begin position="15"/>
        <end position="34"/>
    </location>
</feature>
<protein>
    <submittedName>
        <fullName evidence="2">Uncharacterized protein</fullName>
    </submittedName>
</protein>
<dbReference type="EMBL" id="JXQW01000008">
    <property type="protein sequence ID" value="KIQ04358.1"/>
    <property type="molecule type" value="Genomic_DNA"/>
</dbReference>
<dbReference type="OrthoDB" id="6888741at2"/>
<evidence type="ECO:0000256" key="1">
    <source>
        <dbReference type="SAM" id="Phobius"/>
    </source>
</evidence>
<organism evidence="2 3">
    <name type="scientific">Pseudomonas fulva</name>
    <dbReference type="NCBI Taxonomy" id="47880"/>
    <lineage>
        <taxon>Bacteria</taxon>
        <taxon>Pseudomonadati</taxon>
        <taxon>Pseudomonadota</taxon>
        <taxon>Gammaproteobacteria</taxon>
        <taxon>Pseudomonadales</taxon>
        <taxon>Pseudomonadaceae</taxon>
        <taxon>Pseudomonas</taxon>
    </lineage>
</organism>
<keyword evidence="1" id="KW-1133">Transmembrane helix</keyword>